<sequence length="181" mass="20248">MQSEWQSFKYHINDVLKPVIPEDVRDGSSKSLNTTEWLLLQLLRNPTFENFYPSLIPIAAAAVAIPITNAWPERGASSLKNIKTKLRNRLGEAMLENILHVCINGPAPESKEGACGVVVKETLNDNVISQDASVQTEENPVIVEAQEVLSEVRQAMKVMAIENENDSDFEDESDFEDDCCW</sequence>
<dbReference type="Pfam" id="PF05699">
    <property type="entry name" value="Dimer_Tnp_hAT"/>
    <property type="match status" value="1"/>
</dbReference>
<dbReference type="GO" id="GO:0046983">
    <property type="term" value="F:protein dimerization activity"/>
    <property type="evidence" value="ECO:0007669"/>
    <property type="project" value="InterPro"/>
</dbReference>
<accession>A0A8S3PVV8</accession>
<dbReference type="InterPro" id="IPR008906">
    <property type="entry name" value="HATC_C_dom"/>
</dbReference>
<evidence type="ECO:0000313" key="2">
    <source>
        <dbReference type="EMBL" id="CAG2187378.1"/>
    </source>
</evidence>
<gene>
    <name evidence="2" type="ORF">MEDL_2881</name>
</gene>
<comment type="caution">
    <text evidence="2">The sequence shown here is derived from an EMBL/GenBank/DDBJ whole genome shotgun (WGS) entry which is preliminary data.</text>
</comment>
<organism evidence="2 3">
    <name type="scientific">Mytilus edulis</name>
    <name type="common">Blue mussel</name>
    <dbReference type="NCBI Taxonomy" id="6550"/>
    <lineage>
        <taxon>Eukaryota</taxon>
        <taxon>Metazoa</taxon>
        <taxon>Spiralia</taxon>
        <taxon>Lophotrochozoa</taxon>
        <taxon>Mollusca</taxon>
        <taxon>Bivalvia</taxon>
        <taxon>Autobranchia</taxon>
        <taxon>Pteriomorphia</taxon>
        <taxon>Mytilida</taxon>
        <taxon>Mytiloidea</taxon>
        <taxon>Mytilidae</taxon>
        <taxon>Mytilinae</taxon>
        <taxon>Mytilus</taxon>
    </lineage>
</organism>
<dbReference type="Proteomes" id="UP000683360">
    <property type="component" value="Unassembled WGS sequence"/>
</dbReference>
<evidence type="ECO:0000259" key="1">
    <source>
        <dbReference type="Pfam" id="PF05699"/>
    </source>
</evidence>
<dbReference type="OrthoDB" id="10023262at2759"/>
<keyword evidence="3" id="KW-1185">Reference proteome</keyword>
<feature type="domain" description="HAT C-terminal dimerisation" evidence="1">
    <location>
        <begin position="35"/>
        <end position="99"/>
    </location>
</feature>
<evidence type="ECO:0000313" key="3">
    <source>
        <dbReference type="Proteomes" id="UP000683360"/>
    </source>
</evidence>
<name>A0A8S3PVV8_MYTED</name>
<dbReference type="AlphaFoldDB" id="A0A8S3PVV8"/>
<protein>
    <recommendedName>
        <fullName evidence="1">HAT C-terminal dimerisation domain-containing protein</fullName>
    </recommendedName>
</protein>
<reference evidence="2" key="1">
    <citation type="submission" date="2021-03" db="EMBL/GenBank/DDBJ databases">
        <authorList>
            <person name="Bekaert M."/>
        </authorList>
    </citation>
    <scope>NUCLEOTIDE SEQUENCE</scope>
</reference>
<proteinExistence type="predicted"/>
<dbReference type="EMBL" id="CAJPWZ010000167">
    <property type="protein sequence ID" value="CAG2187378.1"/>
    <property type="molecule type" value="Genomic_DNA"/>
</dbReference>